<proteinExistence type="predicted"/>
<dbReference type="KEGG" id="mzi:HWN40_05130"/>
<keyword evidence="1" id="KW-0175">Coiled coil</keyword>
<sequence>MSSDTDIVPECCHGEDLMLAESGETDVRSEDSEDISPEDDSELMEAAYNYSTDGPNNIEGSPEASVTEYQKNASPGTDQELSEGDADIQPAQTDGFDTHEENDASSFQDENMIDPDSDPDECYMAEGPRVEQVSSEDLPYSELEEKYLDLEARFAELQEKVNTSFNEQSENMQHIREELSSRSDRNEFKQLRKDFDLFSKRLRRVAKAEDSVNAEALDAAKVPPEVLEITYAKTLNDLYDAMFNIFGDKESAEIIEDARDKVRNFSAGVDFFRFENGTFRVEGLSKATSSKLVSVKQIHSTYIELFKLLSQHIPNYNSQDFRSFVETGSREYTVEKVVVHEESIESLWSEINNASEELSNLTENMTFIAELQNTQLDDIKSNSEGIEEINGKIQDIAKAVNLHTKALKKLNNNLASLMSSEGLEGIPSSGSVEVDISKFEQHLESKADRSEILDISASINEFREELKGSLVSMKEQQESMVSVEMLESIRSEVIQLREQMETLQNTTPAVPDVTDISDTPAVEEDPVDTGPQSNIGAYEQLIIEELASLGPVTLKQLENQVNSRGCEIGFDELSSIVDTMEQAQLLTSFKKGRYTYLSLKELANV</sequence>
<feature type="compositionally biased region" description="Polar residues" evidence="2">
    <location>
        <begin position="67"/>
        <end position="79"/>
    </location>
</feature>
<feature type="compositionally biased region" description="Polar residues" evidence="2">
    <location>
        <begin position="49"/>
        <end position="59"/>
    </location>
</feature>
<accession>A0A7D5E8R6</accession>
<keyword evidence="4" id="KW-1185">Reference proteome</keyword>
<feature type="coiled-coil region" evidence="1">
    <location>
        <begin position="344"/>
        <end position="371"/>
    </location>
</feature>
<organism evidence="3 4">
    <name type="scientific">Methanolobus zinderi</name>
    <dbReference type="NCBI Taxonomy" id="536044"/>
    <lineage>
        <taxon>Archaea</taxon>
        <taxon>Methanobacteriati</taxon>
        <taxon>Methanobacteriota</taxon>
        <taxon>Stenosarchaea group</taxon>
        <taxon>Methanomicrobia</taxon>
        <taxon>Methanosarcinales</taxon>
        <taxon>Methanosarcinaceae</taxon>
        <taxon>Methanolobus</taxon>
    </lineage>
</organism>
<feature type="compositionally biased region" description="Acidic residues" evidence="2">
    <location>
        <begin position="111"/>
        <end position="122"/>
    </location>
</feature>
<feature type="compositionally biased region" description="Acidic residues" evidence="2">
    <location>
        <begin position="31"/>
        <end position="43"/>
    </location>
</feature>
<dbReference type="EMBL" id="CP058215">
    <property type="protein sequence ID" value="QLC49675.1"/>
    <property type="molecule type" value="Genomic_DNA"/>
</dbReference>
<dbReference type="Proteomes" id="UP000509594">
    <property type="component" value="Chromosome"/>
</dbReference>
<evidence type="ECO:0000256" key="1">
    <source>
        <dbReference type="SAM" id="Coils"/>
    </source>
</evidence>
<dbReference type="GeneID" id="55821035"/>
<evidence type="ECO:0000256" key="2">
    <source>
        <dbReference type="SAM" id="MobiDB-lite"/>
    </source>
</evidence>
<protein>
    <submittedName>
        <fullName evidence="3">Uncharacterized protein</fullName>
    </submittedName>
</protein>
<name>A0A7D5E8R6_9EURY</name>
<evidence type="ECO:0000313" key="3">
    <source>
        <dbReference type="EMBL" id="QLC49675.1"/>
    </source>
</evidence>
<evidence type="ECO:0000313" key="4">
    <source>
        <dbReference type="Proteomes" id="UP000509594"/>
    </source>
</evidence>
<dbReference type="AlphaFoldDB" id="A0A7D5E8R6"/>
<dbReference type="RefSeq" id="WP_176964731.1">
    <property type="nucleotide sequence ID" value="NZ_CP058215.1"/>
</dbReference>
<gene>
    <name evidence="3" type="ORF">HWN40_05130</name>
</gene>
<reference evidence="3 4" key="1">
    <citation type="submission" date="2020-06" db="EMBL/GenBank/DDBJ databases">
        <title>Methanolobus halotolerans sp. nov., isolated from a saline lake Tus in Siberia.</title>
        <authorList>
            <person name="Shen Y."/>
            <person name="Chen S.-C."/>
            <person name="Lai M.-C."/>
            <person name="Huang H.-H."/>
            <person name="Chiu H.-H."/>
            <person name="Tang S.-L."/>
            <person name="Rogozin D.Y."/>
            <person name="Degermendzhy A.G."/>
        </authorList>
    </citation>
    <scope>NUCLEOTIDE SEQUENCE [LARGE SCALE GENOMIC DNA]</scope>
    <source>
        <strain evidence="3 4">DSM 21339</strain>
    </source>
</reference>
<dbReference type="OrthoDB" id="125829at2157"/>
<feature type="region of interest" description="Disordered" evidence="2">
    <location>
        <begin position="1"/>
        <end position="122"/>
    </location>
</feature>